<dbReference type="eggNOG" id="COG4870">
    <property type="taxonomic scope" value="Bacteria"/>
</dbReference>
<keyword evidence="2" id="KW-1185">Reference proteome</keyword>
<dbReference type="Gene3D" id="3.90.70.10">
    <property type="entry name" value="Cysteine proteinases"/>
    <property type="match status" value="1"/>
</dbReference>
<dbReference type="KEGG" id="tsa:AciPR4_0464"/>
<dbReference type="OrthoDB" id="3648721at2"/>
<dbReference type="CDD" id="cd02619">
    <property type="entry name" value="Peptidase_C1"/>
    <property type="match status" value="1"/>
</dbReference>
<protein>
    <submittedName>
        <fullName evidence="1">Peptidase C1A papain</fullName>
    </submittedName>
</protein>
<proteinExistence type="predicted"/>
<dbReference type="HOGENOM" id="CLU_013107_0_0_0"/>
<dbReference type="AlphaFoldDB" id="E8V324"/>
<accession>E8V324</accession>
<dbReference type="STRING" id="401053.AciPR4_0464"/>
<gene>
    <name evidence="1" type="ordered locus">AciPR4_0464</name>
</gene>
<organism evidence="1 2">
    <name type="scientific">Terriglobus saanensis (strain ATCC BAA-1853 / DSM 23119 / SP1PR4)</name>
    <dbReference type="NCBI Taxonomy" id="401053"/>
    <lineage>
        <taxon>Bacteria</taxon>
        <taxon>Pseudomonadati</taxon>
        <taxon>Acidobacteriota</taxon>
        <taxon>Terriglobia</taxon>
        <taxon>Terriglobales</taxon>
        <taxon>Acidobacteriaceae</taxon>
        <taxon>Terriglobus</taxon>
    </lineage>
</organism>
<sequence>MSTKKKSAPVKGVSAAAKKAAPKFLRNVVPDSIDLRDRPYIPSIQVIPSEVLAPKVKIPVLNQHDTNACTGFALASVLYHLLFAAKRKPEECEVSPFMLYSMARRYDEFPGAPDVDTGSSLRGAMKGWYKHGACAAALWPKFDMPKQIDDSTDAAKDWWLDAVRRPMGAYYRVEVRSVTDMQVALNEAGVLYASAVVHSGWDEGVDAKANPKNDIWIIPQKKSLPSDGAHAFAIVGYTQEGFIVHNSWDTNWGSDGLAVLTYEDWLEHAMDCWVAQLGVVTKIHLDIADSKSLRVKSGTVRLASDSVLRYREIDPFIVDMANNGLLSNTGDFRTQDSDLDALVNQQVAMARSKWGLQDGDVMDIAIYAHGGLTAESDAAETASQWIPALYNAKVFPIFLMWETGLWDTIKDRTADLLSHQAKTTGGMLDGVKNWWNARLEKLLAVPGTAIWGEMKKNADCLSSYPQSGGIKLYKACQKSPYFKDMSKIRLHLIGHSAGAIVHSFIVDRLGQQGWKFESVNFMAPAVRADSFLAEVVPAIKSGKVKAYNQFSLLDSFEQKDPTCEPILGYSRSLLYLVSQSFEHGTVTPILGMQTYFNRQIASLNLPNVTLITAPSAASQSTTHGGFDDDLATRTKVISLITSTRS</sequence>
<dbReference type="Proteomes" id="UP000006844">
    <property type="component" value="Chromosome"/>
</dbReference>
<evidence type="ECO:0000313" key="1">
    <source>
        <dbReference type="EMBL" id="ADV81299.1"/>
    </source>
</evidence>
<reference evidence="1 2" key="1">
    <citation type="journal article" date="2012" name="Stand. Genomic Sci.">
        <title>Complete genome sequence of Terriglobus saanensis type strain SP1PR4(T), an Acidobacteria from tundra soil.</title>
        <authorList>
            <person name="Rawat S.R."/>
            <person name="Mannisto M.K."/>
            <person name="Starovoytov V."/>
            <person name="Goodwin L."/>
            <person name="Nolan M."/>
            <person name="Hauser L."/>
            <person name="Land M."/>
            <person name="Davenport K.W."/>
            <person name="Woyke T."/>
            <person name="Haggblom M.M."/>
        </authorList>
    </citation>
    <scope>NUCLEOTIDE SEQUENCE</scope>
    <source>
        <strain evidence="2">ATCC BAA-1853 / DSM 23119 / SP1PR4</strain>
    </source>
</reference>
<dbReference type="SUPFAM" id="SSF54001">
    <property type="entry name" value="Cysteine proteinases"/>
    <property type="match status" value="1"/>
</dbReference>
<dbReference type="eggNOG" id="COG2267">
    <property type="taxonomic scope" value="Bacteria"/>
</dbReference>
<name>E8V324_TERSS</name>
<dbReference type="RefSeq" id="WP_013567032.1">
    <property type="nucleotide sequence ID" value="NC_014963.1"/>
</dbReference>
<dbReference type="InterPro" id="IPR038765">
    <property type="entry name" value="Papain-like_cys_pep_sf"/>
</dbReference>
<evidence type="ECO:0000313" key="2">
    <source>
        <dbReference type="Proteomes" id="UP000006844"/>
    </source>
</evidence>
<dbReference type="EMBL" id="CP002467">
    <property type="protein sequence ID" value="ADV81299.1"/>
    <property type="molecule type" value="Genomic_DNA"/>
</dbReference>